<dbReference type="RefSeq" id="WP_237090941.1">
    <property type="nucleotide sequence ID" value="NZ_CP116766.1"/>
</dbReference>
<evidence type="ECO:0000256" key="1">
    <source>
        <dbReference type="ARBA" id="ARBA00022967"/>
    </source>
</evidence>
<dbReference type="InterPro" id="IPR036163">
    <property type="entry name" value="HMA_dom_sf"/>
</dbReference>
<dbReference type="PRINTS" id="PR00946">
    <property type="entry name" value="HGSCAVENGER"/>
</dbReference>
<dbReference type="CDD" id="cd00371">
    <property type="entry name" value="HMA"/>
    <property type="match status" value="1"/>
</dbReference>
<feature type="domain" description="HMA" evidence="2">
    <location>
        <begin position="4"/>
        <end position="70"/>
    </location>
</feature>
<dbReference type="InterPro" id="IPR001802">
    <property type="entry name" value="MerP/CopZ"/>
</dbReference>
<proteinExistence type="predicted"/>
<gene>
    <name evidence="3" type="ORF">PJU73_02900</name>
</gene>
<dbReference type="SUPFAM" id="SSF55008">
    <property type="entry name" value="HMA, heavy metal-associated domain"/>
    <property type="match status" value="1"/>
</dbReference>
<keyword evidence="1" id="KW-1278">Translocase</keyword>
<evidence type="ECO:0000313" key="4">
    <source>
        <dbReference type="Proteomes" id="UP001221268"/>
    </source>
</evidence>
<protein>
    <submittedName>
        <fullName evidence="3">Heavy metal-associated domain-containing protein</fullName>
    </submittedName>
</protein>
<sequence>MTTQTLTLKIEGMTCNGCVNSVNRILNAAAGVIQADTSLAEQQSIIRFDPSQTDAAALIAAIEEAGFDAAEKYML</sequence>
<evidence type="ECO:0000259" key="2">
    <source>
        <dbReference type="PROSITE" id="PS50846"/>
    </source>
</evidence>
<keyword evidence="4" id="KW-1185">Reference proteome</keyword>
<organism evidence="3 4">
    <name type="scientific">Neisseria lisongii</name>
    <dbReference type="NCBI Taxonomy" id="2912188"/>
    <lineage>
        <taxon>Bacteria</taxon>
        <taxon>Pseudomonadati</taxon>
        <taxon>Pseudomonadota</taxon>
        <taxon>Betaproteobacteria</taxon>
        <taxon>Neisseriales</taxon>
        <taxon>Neisseriaceae</taxon>
        <taxon>Neisseria</taxon>
    </lineage>
</organism>
<reference evidence="3 4" key="1">
    <citation type="submission" date="2023-01" db="EMBL/GenBank/DDBJ databases">
        <authorList>
            <person name="Yang C."/>
        </authorList>
    </citation>
    <scope>NUCLEOTIDE SEQUENCE [LARGE SCALE GENOMIC DNA]</scope>
    <source>
        <strain evidence="3 4">ZJ106</strain>
    </source>
</reference>
<dbReference type="PROSITE" id="PS50846">
    <property type="entry name" value="HMA_2"/>
    <property type="match status" value="1"/>
</dbReference>
<accession>A0ABY7RKB4</accession>
<dbReference type="Gene3D" id="3.30.70.100">
    <property type="match status" value="1"/>
</dbReference>
<dbReference type="PANTHER" id="PTHR43520">
    <property type="entry name" value="ATP7, ISOFORM B"/>
    <property type="match status" value="1"/>
</dbReference>
<dbReference type="PANTHER" id="PTHR43520:SF8">
    <property type="entry name" value="P-TYPE CU(+) TRANSPORTER"/>
    <property type="match status" value="1"/>
</dbReference>
<dbReference type="EMBL" id="CP116766">
    <property type="protein sequence ID" value="WCL72077.1"/>
    <property type="molecule type" value="Genomic_DNA"/>
</dbReference>
<dbReference type="InterPro" id="IPR006121">
    <property type="entry name" value="HMA_dom"/>
</dbReference>
<dbReference type="Pfam" id="PF00403">
    <property type="entry name" value="HMA"/>
    <property type="match status" value="1"/>
</dbReference>
<dbReference type="Proteomes" id="UP001221268">
    <property type="component" value="Chromosome"/>
</dbReference>
<name>A0ABY7RKB4_9NEIS</name>
<evidence type="ECO:0000313" key="3">
    <source>
        <dbReference type="EMBL" id="WCL72077.1"/>
    </source>
</evidence>